<dbReference type="EnsemblPlants" id="KRH54448">
    <property type="protein sequence ID" value="KRH54448"/>
    <property type="gene ID" value="GLYMA_06G185800"/>
</dbReference>
<dbReference type="Proteomes" id="UP000008827">
    <property type="component" value="Chromosome 6"/>
</dbReference>
<evidence type="ECO:0000313" key="2">
    <source>
        <dbReference type="EMBL" id="KRH54448.1"/>
    </source>
</evidence>
<organism evidence="2">
    <name type="scientific">Glycine max</name>
    <name type="common">Soybean</name>
    <name type="synonym">Glycine hispida</name>
    <dbReference type="NCBI Taxonomy" id="3847"/>
    <lineage>
        <taxon>Eukaryota</taxon>
        <taxon>Viridiplantae</taxon>
        <taxon>Streptophyta</taxon>
        <taxon>Embryophyta</taxon>
        <taxon>Tracheophyta</taxon>
        <taxon>Spermatophyta</taxon>
        <taxon>Magnoliopsida</taxon>
        <taxon>eudicotyledons</taxon>
        <taxon>Gunneridae</taxon>
        <taxon>Pentapetalae</taxon>
        <taxon>rosids</taxon>
        <taxon>fabids</taxon>
        <taxon>Fabales</taxon>
        <taxon>Fabaceae</taxon>
        <taxon>Papilionoideae</taxon>
        <taxon>50 kb inversion clade</taxon>
        <taxon>NPAAA clade</taxon>
        <taxon>indigoferoid/millettioid clade</taxon>
        <taxon>Phaseoleae</taxon>
        <taxon>Glycine</taxon>
        <taxon>Glycine subgen. Soja</taxon>
    </lineage>
</organism>
<keyword evidence="4" id="KW-1185">Reference proteome</keyword>
<protein>
    <submittedName>
        <fullName evidence="2 3">Uncharacterized protein</fullName>
    </submittedName>
</protein>
<evidence type="ECO:0000313" key="4">
    <source>
        <dbReference type="Proteomes" id="UP000008827"/>
    </source>
</evidence>
<dbReference type="Gramene" id="KRH54448">
    <property type="protein sequence ID" value="KRH54448"/>
    <property type="gene ID" value="GLYMA_06G185800"/>
</dbReference>
<gene>
    <name evidence="2" type="ORF">GLYMA_06G185800</name>
</gene>
<evidence type="ECO:0000256" key="1">
    <source>
        <dbReference type="SAM" id="MobiDB-lite"/>
    </source>
</evidence>
<name>A0A0R0JJ17_SOYBN</name>
<evidence type="ECO:0000313" key="3">
    <source>
        <dbReference type="EnsemblPlants" id="KRH54448"/>
    </source>
</evidence>
<sequence length="104" mass="12043">MTQTTLDFSPTFQLHHTTATLIIMPYSSMPLSLTLHHHHYYYPLIATNSNSFIINIIIIIHHPLIALDDHNHLHQHNKELPSHTKQGHKQAQGEVDDKVKRIIM</sequence>
<dbReference type="InParanoid" id="A0A0R0JJ17"/>
<feature type="region of interest" description="Disordered" evidence="1">
    <location>
        <begin position="77"/>
        <end position="97"/>
    </location>
</feature>
<reference evidence="2" key="3">
    <citation type="submission" date="2018-07" db="EMBL/GenBank/DDBJ databases">
        <title>WGS assembly of Glycine max.</title>
        <authorList>
            <person name="Schmutz J."/>
            <person name="Cannon S."/>
            <person name="Schlueter J."/>
            <person name="Ma J."/>
            <person name="Mitros T."/>
            <person name="Nelson W."/>
            <person name="Hyten D."/>
            <person name="Song Q."/>
            <person name="Thelen J."/>
            <person name="Cheng J."/>
            <person name="Xu D."/>
            <person name="Hellsten U."/>
            <person name="May G."/>
            <person name="Yu Y."/>
            <person name="Sakurai T."/>
            <person name="Umezawa T."/>
            <person name="Bhattacharyya M."/>
            <person name="Sandhu D."/>
            <person name="Valliyodan B."/>
            <person name="Lindquist E."/>
            <person name="Peto M."/>
            <person name="Grant D."/>
            <person name="Shu S."/>
            <person name="Goodstein D."/>
            <person name="Barry K."/>
            <person name="Futrell-Griggs M."/>
            <person name="Abernathy B."/>
            <person name="Du J."/>
            <person name="Tian Z."/>
            <person name="Zhu L."/>
            <person name="Gill N."/>
            <person name="Joshi T."/>
            <person name="Libault M."/>
            <person name="Sethuraman A."/>
            <person name="Zhang X."/>
            <person name="Shinozaki K."/>
            <person name="Nguyen H."/>
            <person name="Wing R."/>
            <person name="Cregan P."/>
            <person name="Specht J."/>
            <person name="Grimwood J."/>
            <person name="Rokhsar D."/>
            <person name="Stacey G."/>
            <person name="Shoemaker R."/>
            <person name="Jackson S."/>
        </authorList>
    </citation>
    <scope>NUCLEOTIDE SEQUENCE</scope>
    <source>
        <tissue evidence="2">Callus</tissue>
    </source>
</reference>
<proteinExistence type="predicted"/>
<dbReference type="PaxDb" id="3847-GLYMA06G19763.1"/>
<dbReference type="AlphaFoldDB" id="A0A0R0JJ17"/>
<reference evidence="3" key="2">
    <citation type="submission" date="2018-02" db="UniProtKB">
        <authorList>
            <consortium name="EnsemblPlants"/>
        </authorList>
    </citation>
    <scope>IDENTIFICATION</scope>
    <source>
        <strain evidence="3">Williams 82</strain>
    </source>
</reference>
<reference evidence="2 3" key="1">
    <citation type="journal article" date="2010" name="Nature">
        <title>Genome sequence of the palaeopolyploid soybean.</title>
        <authorList>
            <person name="Schmutz J."/>
            <person name="Cannon S.B."/>
            <person name="Schlueter J."/>
            <person name="Ma J."/>
            <person name="Mitros T."/>
            <person name="Nelson W."/>
            <person name="Hyten D.L."/>
            <person name="Song Q."/>
            <person name="Thelen J.J."/>
            <person name="Cheng J."/>
            <person name="Xu D."/>
            <person name="Hellsten U."/>
            <person name="May G.D."/>
            <person name="Yu Y."/>
            <person name="Sakurai T."/>
            <person name="Umezawa T."/>
            <person name="Bhattacharyya M.K."/>
            <person name="Sandhu D."/>
            <person name="Valliyodan B."/>
            <person name="Lindquist E."/>
            <person name="Peto M."/>
            <person name="Grant D."/>
            <person name="Shu S."/>
            <person name="Goodstein D."/>
            <person name="Barry K."/>
            <person name="Futrell-Griggs M."/>
            <person name="Abernathy B."/>
            <person name="Du J."/>
            <person name="Tian Z."/>
            <person name="Zhu L."/>
            <person name="Gill N."/>
            <person name="Joshi T."/>
            <person name="Libault M."/>
            <person name="Sethuraman A."/>
            <person name="Zhang X.-C."/>
            <person name="Shinozaki K."/>
            <person name="Nguyen H.T."/>
            <person name="Wing R.A."/>
            <person name="Cregan P."/>
            <person name="Specht J."/>
            <person name="Grimwood J."/>
            <person name="Rokhsar D."/>
            <person name="Stacey G."/>
            <person name="Shoemaker R.C."/>
            <person name="Jackson S.A."/>
        </authorList>
    </citation>
    <scope>NUCLEOTIDE SEQUENCE</scope>
    <source>
        <strain evidence="3">cv. Williams 82</strain>
        <tissue evidence="2">Callus</tissue>
    </source>
</reference>
<accession>A0A0R0JJ17</accession>
<dbReference type="EMBL" id="CM000839">
    <property type="protein sequence ID" value="KRH54448.1"/>
    <property type="molecule type" value="Genomic_DNA"/>
</dbReference>